<dbReference type="Proteomes" id="UP000289738">
    <property type="component" value="Chromosome B04"/>
</dbReference>
<sequence length="60" mass="6070">MLQGKSLSGNVVLRFGGVSRGKSGGTIGCGGCLTLGLGELGLEDGAEFLPLSETREDEVT</sequence>
<accession>A0A444ZL14</accession>
<organism evidence="1 2">
    <name type="scientific">Arachis hypogaea</name>
    <name type="common">Peanut</name>
    <dbReference type="NCBI Taxonomy" id="3818"/>
    <lineage>
        <taxon>Eukaryota</taxon>
        <taxon>Viridiplantae</taxon>
        <taxon>Streptophyta</taxon>
        <taxon>Embryophyta</taxon>
        <taxon>Tracheophyta</taxon>
        <taxon>Spermatophyta</taxon>
        <taxon>Magnoliopsida</taxon>
        <taxon>eudicotyledons</taxon>
        <taxon>Gunneridae</taxon>
        <taxon>Pentapetalae</taxon>
        <taxon>rosids</taxon>
        <taxon>fabids</taxon>
        <taxon>Fabales</taxon>
        <taxon>Fabaceae</taxon>
        <taxon>Papilionoideae</taxon>
        <taxon>50 kb inversion clade</taxon>
        <taxon>dalbergioids sensu lato</taxon>
        <taxon>Dalbergieae</taxon>
        <taxon>Pterocarpus clade</taxon>
        <taxon>Arachis</taxon>
    </lineage>
</organism>
<evidence type="ECO:0000313" key="2">
    <source>
        <dbReference type="Proteomes" id="UP000289738"/>
    </source>
</evidence>
<dbReference type="AlphaFoldDB" id="A0A444ZL14"/>
<gene>
    <name evidence="1" type="ORF">Ahy_B04g071550</name>
</gene>
<keyword evidence="2" id="KW-1185">Reference proteome</keyword>
<proteinExistence type="predicted"/>
<evidence type="ECO:0000313" key="1">
    <source>
        <dbReference type="EMBL" id="RYR14854.1"/>
    </source>
</evidence>
<name>A0A444ZL14_ARAHY</name>
<dbReference type="EMBL" id="SDMP01000014">
    <property type="protein sequence ID" value="RYR14854.1"/>
    <property type="molecule type" value="Genomic_DNA"/>
</dbReference>
<reference evidence="1 2" key="1">
    <citation type="submission" date="2019-01" db="EMBL/GenBank/DDBJ databases">
        <title>Sequencing of cultivated peanut Arachis hypogaea provides insights into genome evolution and oil improvement.</title>
        <authorList>
            <person name="Chen X."/>
        </authorList>
    </citation>
    <scope>NUCLEOTIDE SEQUENCE [LARGE SCALE GENOMIC DNA]</scope>
    <source>
        <strain evidence="2">cv. Fuhuasheng</strain>
        <tissue evidence="1">Leaves</tissue>
    </source>
</reference>
<protein>
    <submittedName>
        <fullName evidence="1">Uncharacterized protein</fullName>
    </submittedName>
</protein>
<comment type="caution">
    <text evidence="1">The sequence shown here is derived from an EMBL/GenBank/DDBJ whole genome shotgun (WGS) entry which is preliminary data.</text>
</comment>